<dbReference type="Proteomes" id="UP001500037">
    <property type="component" value="Unassembled WGS sequence"/>
</dbReference>
<reference evidence="3 4" key="1">
    <citation type="journal article" date="2019" name="Int. J. Syst. Evol. Microbiol.">
        <title>The Global Catalogue of Microorganisms (GCM) 10K type strain sequencing project: providing services to taxonomists for standard genome sequencing and annotation.</title>
        <authorList>
            <consortium name="The Broad Institute Genomics Platform"/>
            <consortium name="The Broad Institute Genome Sequencing Center for Infectious Disease"/>
            <person name="Wu L."/>
            <person name="Ma J."/>
        </authorList>
    </citation>
    <scope>NUCLEOTIDE SEQUENCE [LARGE SCALE GENOMIC DNA]</scope>
    <source>
        <strain evidence="3 4">JCM 13004</strain>
    </source>
</reference>
<feature type="compositionally biased region" description="Basic and acidic residues" evidence="1">
    <location>
        <begin position="193"/>
        <end position="208"/>
    </location>
</feature>
<feature type="region of interest" description="Disordered" evidence="1">
    <location>
        <begin position="193"/>
        <end position="218"/>
    </location>
</feature>
<organism evidence="3 4">
    <name type="scientific">Kitasatospora nipponensis</name>
    <dbReference type="NCBI Taxonomy" id="258049"/>
    <lineage>
        <taxon>Bacteria</taxon>
        <taxon>Bacillati</taxon>
        <taxon>Actinomycetota</taxon>
        <taxon>Actinomycetes</taxon>
        <taxon>Kitasatosporales</taxon>
        <taxon>Streptomycetaceae</taxon>
        <taxon>Kitasatospora</taxon>
    </lineage>
</organism>
<evidence type="ECO:0000256" key="1">
    <source>
        <dbReference type="SAM" id="MobiDB-lite"/>
    </source>
</evidence>
<evidence type="ECO:0000256" key="2">
    <source>
        <dbReference type="SAM" id="Phobius"/>
    </source>
</evidence>
<comment type="caution">
    <text evidence="3">The sequence shown here is derived from an EMBL/GenBank/DDBJ whole genome shotgun (WGS) entry which is preliminary data.</text>
</comment>
<accession>A0ABN1W7L2</accession>
<feature type="compositionally biased region" description="Basic residues" evidence="1">
    <location>
        <begin position="209"/>
        <end position="218"/>
    </location>
</feature>
<feature type="transmembrane region" description="Helical" evidence="2">
    <location>
        <begin position="68"/>
        <end position="90"/>
    </location>
</feature>
<keyword evidence="2" id="KW-1133">Transmembrane helix</keyword>
<proteinExistence type="predicted"/>
<evidence type="ECO:0000313" key="3">
    <source>
        <dbReference type="EMBL" id="GAA1239303.1"/>
    </source>
</evidence>
<keyword evidence="2" id="KW-0472">Membrane</keyword>
<name>A0ABN1W7L2_9ACTN</name>
<protein>
    <recommendedName>
        <fullName evidence="5">Alkaline shock response membrane anchor protein AmaP</fullName>
    </recommendedName>
</protein>
<sequence length="218" mass="23523">MLSRTVVNRVLLALAGLVLLAGALLVLAGGLRLYAHTGVTPPGWWPLTSPSQPVLSTAARTRWRRHHWWWPVLLAALVVLVVLALCWLVAQLRRPSPTELRLSPPGARGLRVRLRGAALAGAVETAALARPEVAAVRVRLLGRDRGLRVRAALRLVPGSDVPAAVAAFHAGPLAQASATLARGEALPADLRLRVDRTPPPPRHPERAARGRRARRRVL</sequence>
<evidence type="ECO:0000313" key="4">
    <source>
        <dbReference type="Proteomes" id="UP001500037"/>
    </source>
</evidence>
<keyword evidence="2" id="KW-0812">Transmembrane</keyword>
<evidence type="ECO:0008006" key="5">
    <source>
        <dbReference type="Google" id="ProtNLM"/>
    </source>
</evidence>
<gene>
    <name evidence="3" type="ORF">GCM10009665_32300</name>
</gene>
<dbReference type="RefSeq" id="WP_344442299.1">
    <property type="nucleotide sequence ID" value="NZ_BAAALF010000048.1"/>
</dbReference>
<keyword evidence="4" id="KW-1185">Reference proteome</keyword>
<dbReference type="EMBL" id="BAAALF010000048">
    <property type="protein sequence ID" value="GAA1239303.1"/>
    <property type="molecule type" value="Genomic_DNA"/>
</dbReference>